<accession>A0A147BQQ1</accession>
<evidence type="ECO:0000256" key="5">
    <source>
        <dbReference type="ARBA" id="ARBA00012417"/>
    </source>
</evidence>
<evidence type="ECO:0000256" key="1">
    <source>
        <dbReference type="ARBA" id="ARBA00001936"/>
    </source>
</evidence>
<dbReference type="PANTHER" id="PTHR45873:SF1">
    <property type="entry name" value="DNA POLYMERASE ETA"/>
    <property type="match status" value="1"/>
</dbReference>
<feature type="region of interest" description="Disordered" evidence="18">
    <location>
        <begin position="436"/>
        <end position="462"/>
    </location>
</feature>
<dbReference type="GO" id="GO:0005634">
    <property type="term" value="C:nucleus"/>
    <property type="evidence" value="ECO:0007669"/>
    <property type="project" value="UniProtKB-SubCell"/>
</dbReference>
<dbReference type="GO" id="GO:0009411">
    <property type="term" value="P:response to UV"/>
    <property type="evidence" value="ECO:0007669"/>
    <property type="project" value="UniProtKB-ARBA"/>
</dbReference>
<evidence type="ECO:0000256" key="9">
    <source>
        <dbReference type="ARBA" id="ARBA00022763"/>
    </source>
</evidence>
<keyword evidence="8" id="KW-0479">Metal-binding</keyword>
<dbReference type="GO" id="GO:0042276">
    <property type="term" value="P:error-prone translesion synthesis"/>
    <property type="evidence" value="ECO:0007669"/>
    <property type="project" value="TreeGrafter"/>
</dbReference>
<keyword evidence="11" id="KW-0862">Zinc</keyword>
<dbReference type="InterPro" id="IPR043502">
    <property type="entry name" value="DNA/RNA_pol_sf"/>
</dbReference>
<dbReference type="Gene3D" id="3.30.70.270">
    <property type="match status" value="1"/>
</dbReference>
<dbReference type="PANTHER" id="PTHR45873">
    <property type="entry name" value="DNA POLYMERASE ETA"/>
    <property type="match status" value="1"/>
</dbReference>
<dbReference type="Pfam" id="PF18439">
    <property type="entry name" value="zf_UBZ"/>
    <property type="match status" value="1"/>
</dbReference>
<feature type="domain" description="UBZ3-type" evidence="20">
    <location>
        <begin position="650"/>
        <end position="684"/>
    </location>
</feature>
<dbReference type="PIRSF" id="PIRSF036603">
    <property type="entry name" value="DPol_eta"/>
    <property type="match status" value="1"/>
</dbReference>
<dbReference type="FunFam" id="1.10.150.20:FF:000014">
    <property type="entry name" value="Polymerase (DNA directed), eta"/>
    <property type="match status" value="1"/>
</dbReference>
<dbReference type="SUPFAM" id="SSF100879">
    <property type="entry name" value="Lesion bypass DNA polymerase (Y-family), little finger domain"/>
    <property type="match status" value="1"/>
</dbReference>
<feature type="compositionally biased region" description="Basic residues" evidence="18">
    <location>
        <begin position="695"/>
        <end position="714"/>
    </location>
</feature>
<dbReference type="GO" id="GO:0008270">
    <property type="term" value="F:zinc ion binding"/>
    <property type="evidence" value="ECO:0007669"/>
    <property type="project" value="UniProtKB-KW"/>
</dbReference>
<dbReference type="InterPro" id="IPR017961">
    <property type="entry name" value="DNA_pol_Y-fam_little_finger"/>
</dbReference>
<proteinExistence type="inferred from homology"/>
<keyword evidence="7" id="KW-0548">Nucleotidyltransferase</keyword>
<comment type="cofactor">
    <cofactor evidence="2">
        <name>Mg(2+)</name>
        <dbReference type="ChEBI" id="CHEBI:18420"/>
    </cofactor>
</comment>
<evidence type="ECO:0000256" key="11">
    <source>
        <dbReference type="ARBA" id="ARBA00022833"/>
    </source>
</evidence>
<dbReference type="GO" id="GO:0003684">
    <property type="term" value="F:damaged DNA binding"/>
    <property type="evidence" value="ECO:0007669"/>
    <property type="project" value="InterPro"/>
</dbReference>
<dbReference type="InterPro" id="IPR041298">
    <property type="entry name" value="UBZ3"/>
</dbReference>
<dbReference type="GO" id="GO:0005657">
    <property type="term" value="C:replication fork"/>
    <property type="evidence" value="ECO:0007669"/>
    <property type="project" value="TreeGrafter"/>
</dbReference>
<keyword evidence="6" id="KW-0808">Transferase</keyword>
<protein>
    <recommendedName>
        <fullName evidence="16">DNA polymerase eta</fullName>
        <ecNumber evidence="5">2.7.7.7</ecNumber>
    </recommendedName>
</protein>
<dbReference type="InterPro" id="IPR001126">
    <property type="entry name" value="UmuC"/>
</dbReference>
<evidence type="ECO:0000259" key="20">
    <source>
        <dbReference type="PROSITE" id="PS51907"/>
    </source>
</evidence>
<sequence length="728" mass="78474">MAASECLRVISLVDMDCFYVQVEQRLAPEWKGKPCAVAQYNTFQGGGLIAVNYEARALGVKRGMRGEQALKLAKDLHLFRVPEQRGKADLTRYRDASAEVLSVLCQFGAVVQRASIDEAYLDLTPVVTAQATSPSPDSLPSTHVVGYPEERGVRTREEAVAEWLSTIVDPSGADSLLACGCALVERVRAAVLEQTGFDCSAGIAHNKVLAKLVCGLHKPRQQTVLPHSAVPTLFATVPVRKLRKLGGKLGEDVREKLQVEVVADLLPFSQDYLCSVFGQRTGQWLYKLARGVDDEPVTCRKLPQSIGCSKNFSGSSALQSTGKVKYWVEQLAGELAERLQRDQQQTDRIAQLLTVGVTRSGQRGAVSRSCPMVAYCAARIAQDALAVLAKLNTTGSWTPALTNISLSATRFRDAIDDAAQDISKFLVRRSKDSAGTSSELTVPETVGQYRSSSPGKMLPESAADKPVAGATFSFLKKPELLLVESTSEECSSDTVLPGGDDSGGVLLSYLERDTASGTKATDGSPTVNLKIEDADLSLQSPAVFRDHSRPGVVEAAKEFSCGTSLLAPKPCSSAAVEARNFVDVSGVASSGRTVKAERDIRSDRRISGRSEGTRYGADDDRCCVPEDVDCAAGGSPGDRNSGEGSVVSLDPSLVQKHDQCGEVVPVWKVQKHEDYHLAQDLRKPESTLPLPHASTAKRKVSASRGSKHRRKKARPDKVKTLKDFFLVI</sequence>
<dbReference type="InterPro" id="IPR043128">
    <property type="entry name" value="Rev_trsase/Diguanyl_cyclase"/>
</dbReference>
<comment type="catalytic activity">
    <reaction evidence="17">
        <text>DNA(n) + a 2'-deoxyribonucleoside 5'-triphosphate = DNA(n+1) + diphosphate</text>
        <dbReference type="Rhea" id="RHEA:22508"/>
        <dbReference type="Rhea" id="RHEA-COMP:17339"/>
        <dbReference type="Rhea" id="RHEA-COMP:17340"/>
        <dbReference type="ChEBI" id="CHEBI:33019"/>
        <dbReference type="ChEBI" id="CHEBI:61560"/>
        <dbReference type="ChEBI" id="CHEBI:173112"/>
        <dbReference type="EC" id="2.7.7.7"/>
    </reaction>
</comment>
<organism evidence="21">
    <name type="scientific">Ixodes ricinus</name>
    <name type="common">Common tick</name>
    <name type="synonym">Acarus ricinus</name>
    <dbReference type="NCBI Taxonomy" id="34613"/>
    <lineage>
        <taxon>Eukaryota</taxon>
        <taxon>Metazoa</taxon>
        <taxon>Ecdysozoa</taxon>
        <taxon>Arthropoda</taxon>
        <taxon>Chelicerata</taxon>
        <taxon>Arachnida</taxon>
        <taxon>Acari</taxon>
        <taxon>Parasitiformes</taxon>
        <taxon>Ixodida</taxon>
        <taxon>Ixodoidea</taxon>
        <taxon>Ixodidae</taxon>
        <taxon>Ixodinae</taxon>
        <taxon>Ixodes</taxon>
    </lineage>
</organism>
<dbReference type="SUPFAM" id="SSF56672">
    <property type="entry name" value="DNA/RNA polymerases"/>
    <property type="match status" value="1"/>
</dbReference>
<feature type="region of interest" description="Disordered" evidence="18">
    <location>
        <begin position="682"/>
        <end position="716"/>
    </location>
</feature>
<evidence type="ECO:0000313" key="21">
    <source>
        <dbReference type="EMBL" id="JAR92832.1"/>
    </source>
</evidence>
<keyword evidence="12" id="KW-0460">Magnesium</keyword>
<evidence type="ECO:0000256" key="16">
    <source>
        <dbReference type="ARBA" id="ARBA00044975"/>
    </source>
</evidence>
<dbReference type="InterPro" id="IPR036775">
    <property type="entry name" value="DNA_pol_Y-fam_lit_finger_sf"/>
</dbReference>
<dbReference type="PROSITE" id="PS51907">
    <property type="entry name" value="ZF_UBZ3"/>
    <property type="match status" value="1"/>
</dbReference>
<evidence type="ECO:0000256" key="14">
    <source>
        <dbReference type="ARBA" id="ARBA00023204"/>
    </source>
</evidence>
<evidence type="ECO:0000256" key="12">
    <source>
        <dbReference type="ARBA" id="ARBA00022842"/>
    </source>
</evidence>
<dbReference type="FunFam" id="3.40.1170.60:FF:000003">
    <property type="entry name" value="DNA polymerase eta"/>
    <property type="match status" value="1"/>
</dbReference>
<feature type="domain" description="UmuC" evidence="19">
    <location>
        <begin position="10"/>
        <end position="246"/>
    </location>
</feature>
<keyword evidence="10" id="KW-0863">Zinc-finger</keyword>
<feature type="region of interest" description="Disordered" evidence="18">
    <location>
        <begin position="597"/>
        <end position="618"/>
    </location>
</feature>
<evidence type="ECO:0000256" key="18">
    <source>
        <dbReference type="SAM" id="MobiDB-lite"/>
    </source>
</evidence>
<dbReference type="EMBL" id="GEGO01002572">
    <property type="protein sequence ID" value="JAR92832.1"/>
    <property type="molecule type" value="Transcribed_RNA"/>
</dbReference>
<comment type="cofactor">
    <cofactor evidence="1">
        <name>Mn(2+)</name>
        <dbReference type="ChEBI" id="CHEBI:29035"/>
    </cofactor>
</comment>
<dbReference type="EC" id="2.7.7.7" evidence="5"/>
<comment type="subcellular location">
    <subcellularLocation>
        <location evidence="3">Nucleus</location>
    </subcellularLocation>
</comment>
<dbReference type="AlphaFoldDB" id="A0A147BQQ1"/>
<dbReference type="Gene3D" id="3.30.1490.100">
    <property type="entry name" value="DNA polymerase, Y-family, little finger domain"/>
    <property type="match status" value="1"/>
</dbReference>
<dbReference type="Gene3D" id="1.10.150.20">
    <property type="entry name" value="5' to 3' exonuclease, C-terminal subdomain"/>
    <property type="match status" value="1"/>
</dbReference>
<dbReference type="GO" id="GO:0006281">
    <property type="term" value="P:DNA repair"/>
    <property type="evidence" value="ECO:0007669"/>
    <property type="project" value="UniProtKB-KW"/>
</dbReference>
<evidence type="ECO:0000256" key="15">
    <source>
        <dbReference type="ARBA" id="ARBA00023242"/>
    </source>
</evidence>
<dbReference type="Pfam" id="PF21704">
    <property type="entry name" value="POLH-Rev1_HhH"/>
    <property type="match status" value="1"/>
</dbReference>
<evidence type="ECO:0000256" key="3">
    <source>
        <dbReference type="ARBA" id="ARBA00004123"/>
    </source>
</evidence>
<evidence type="ECO:0000256" key="2">
    <source>
        <dbReference type="ARBA" id="ARBA00001946"/>
    </source>
</evidence>
<keyword evidence="15" id="KW-0539">Nucleus</keyword>
<evidence type="ECO:0000256" key="4">
    <source>
        <dbReference type="ARBA" id="ARBA00010945"/>
    </source>
</evidence>
<evidence type="ECO:0000259" key="19">
    <source>
        <dbReference type="PROSITE" id="PS50173"/>
    </source>
</evidence>
<evidence type="ECO:0000256" key="10">
    <source>
        <dbReference type="ARBA" id="ARBA00022771"/>
    </source>
</evidence>
<dbReference type="FunFam" id="3.30.1490.100:FF:000007">
    <property type="entry name" value="DNA polymerase eta"/>
    <property type="match status" value="1"/>
</dbReference>
<dbReference type="PROSITE" id="PS50173">
    <property type="entry name" value="UMUC"/>
    <property type="match status" value="1"/>
</dbReference>
<keyword evidence="9" id="KW-0227">DNA damage</keyword>
<reference evidence="21" key="1">
    <citation type="journal article" date="2018" name="PLoS Negl. Trop. Dis.">
        <title>Sialome diversity of ticks revealed by RNAseq of single tick salivary glands.</title>
        <authorList>
            <person name="Perner J."/>
            <person name="Kropackova S."/>
            <person name="Kopacek P."/>
            <person name="Ribeiro J.M."/>
        </authorList>
    </citation>
    <scope>NUCLEOTIDE SEQUENCE</scope>
    <source>
        <strain evidence="21">Siblings of single egg batch collected in Ceske Budejovice</strain>
        <tissue evidence="21">Salivary glands</tissue>
    </source>
</reference>
<name>A0A147BQQ1_IXORI</name>
<keyword evidence="13" id="KW-0832">Ubl conjugation</keyword>
<evidence type="ECO:0000256" key="6">
    <source>
        <dbReference type="ARBA" id="ARBA00022679"/>
    </source>
</evidence>
<evidence type="ECO:0000256" key="8">
    <source>
        <dbReference type="ARBA" id="ARBA00022723"/>
    </source>
</evidence>
<evidence type="ECO:0000256" key="13">
    <source>
        <dbReference type="ARBA" id="ARBA00022843"/>
    </source>
</evidence>
<dbReference type="GO" id="GO:0003887">
    <property type="term" value="F:DNA-directed DNA polymerase activity"/>
    <property type="evidence" value="ECO:0007669"/>
    <property type="project" value="UniProtKB-EC"/>
</dbReference>
<comment type="similarity">
    <text evidence="4">Belongs to the DNA polymerase type-Y family.</text>
</comment>
<dbReference type="InterPro" id="IPR052230">
    <property type="entry name" value="DNA_polymerase_eta"/>
</dbReference>
<evidence type="ECO:0000256" key="7">
    <source>
        <dbReference type="ARBA" id="ARBA00022695"/>
    </source>
</evidence>
<keyword evidence="14" id="KW-0234">DNA repair</keyword>
<dbReference type="GO" id="GO:0035861">
    <property type="term" value="C:site of double-strand break"/>
    <property type="evidence" value="ECO:0007669"/>
    <property type="project" value="TreeGrafter"/>
</dbReference>
<dbReference type="Pfam" id="PF00817">
    <property type="entry name" value="IMS"/>
    <property type="match status" value="1"/>
</dbReference>
<evidence type="ECO:0000256" key="17">
    <source>
        <dbReference type="ARBA" id="ARBA00049244"/>
    </source>
</evidence>
<dbReference type="Gene3D" id="3.40.1170.60">
    <property type="match status" value="1"/>
</dbReference>
<dbReference type="Pfam" id="PF11799">
    <property type="entry name" value="IMS_C"/>
    <property type="match status" value="1"/>
</dbReference>